<sequence>MKLTAYHEDFCFMIEEDLPEIGWYLFVYNQNQSCLFDYLQNSQELAKEFAQQEFGVPLSAWNLLEH</sequence>
<dbReference type="HOGENOM" id="CLU_198786_0_0_10"/>
<dbReference type="EMBL" id="CP007145">
    <property type="protein sequence ID" value="AHJ96769.1"/>
    <property type="molecule type" value="Genomic_DNA"/>
</dbReference>
<dbReference type="Proteomes" id="UP000019423">
    <property type="component" value="Chromosome"/>
</dbReference>
<gene>
    <name evidence="1" type="ORF">Hsw_1174</name>
</gene>
<keyword evidence="2" id="KW-1185">Reference proteome</keyword>
<proteinExistence type="predicted"/>
<accession>W8EUB2</accession>
<dbReference type="RefSeq" id="WP_044001396.1">
    <property type="nucleotide sequence ID" value="NZ_CP007145.1"/>
</dbReference>
<dbReference type="KEGG" id="hsw:Hsw_1174"/>
<dbReference type="AlphaFoldDB" id="W8EUB2"/>
<evidence type="ECO:0000313" key="1">
    <source>
        <dbReference type="EMBL" id="AHJ96769.1"/>
    </source>
</evidence>
<name>W8EUB2_9BACT</name>
<protein>
    <submittedName>
        <fullName evidence="1">Uncharacterized protein</fullName>
    </submittedName>
</protein>
<evidence type="ECO:0000313" key="2">
    <source>
        <dbReference type="Proteomes" id="UP000019423"/>
    </source>
</evidence>
<organism evidence="1 2">
    <name type="scientific">Hymenobacter swuensis DY53</name>
    <dbReference type="NCBI Taxonomy" id="1227739"/>
    <lineage>
        <taxon>Bacteria</taxon>
        <taxon>Pseudomonadati</taxon>
        <taxon>Bacteroidota</taxon>
        <taxon>Cytophagia</taxon>
        <taxon>Cytophagales</taxon>
        <taxon>Hymenobacteraceae</taxon>
        <taxon>Hymenobacter</taxon>
    </lineage>
</organism>
<dbReference type="STRING" id="1227739.Hsw_1174"/>
<reference evidence="1 2" key="1">
    <citation type="submission" date="2014-01" db="EMBL/GenBank/DDBJ databases">
        <title>Complete genome sequence of ionizing-radiation resistance bacterium Hymenobacter swuensis DY53.</title>
        <authorList>
            <person name="Jung J.-H."/>
            <person name="Jeong S.-W."/>
            <person name="Joe M.-H."/>
            <person name="Cho y.-j."/>
            <person name="Kim M.-K."/>
            <person name="Lim S.-Y."/>
        </authorList>
    </citation>
    <scope>NUCLEOTIDE SEQUENCE [LARGE SCALE GENOMIC DNA]</scope>
    <source>
        <strain evidence="1 2">DY53</strain>
    </source>
</reference>
<dbReference type="OrthoDB" id="1495473at2"/>